<proteinExistence type="predicted"/>
<organism evidence="2 3">
    <name type="scientific">Spodoptera litura</name>
    <name type="common">Asian cotton leafworm</name>
    <dbReference type="NCBI Taxonomy" id="69820"/>
    <lineage>
        <taxon>Eukaryota</taxon>
        <taxon>Metazoa</taxon>
        <taxon>Ecdysozoa</taxon>
        <taxon>Arthropoda</taxon>
        <taxon>Hexapoda</taxon>
        <taxon>Insecta</taxon>
        <taxon>Pterygota</taxon>
        <taxon>Neoptera</taxon>
        <taxon>Endopterygota</taxon>
        <taxon>Lepidoptera</taxon>
        <taxon>Glossata</taxon>
        <taxon>Ditrysia</taxon>
        <taxon>Noctuoidea</taxon>
        <taxon>Noctuidae</taxon>
        <taxon>Amphipyrinae</taxon>
        <taxon>Spodoptera</taxon>
    </lineage>
</organism>
<feature type="region of interest" description="Disordered" evidence="1">
    <location>
        <begin position="1555"/>
        <end position="1577"/>
    </location>
</feature>
<reference evidence="3" key="1">
    <citation type="submission" date="2025-08" db="UniProtKB">
        <authorList>
            <consortium name="RefSeq"/>
        </authorList>
    </citation>
    <scope>IDENTIFICATION</scope>
    <source>
        <strain evidence="3">Ishihara</strain>
        <tissue evidence="3">Whole body</tissue>
    </source>
</reference>
<accession>A0A9J7DVI0</accession>
<evidence type="ECO:0000313" key="2">
    <source>
        <dbReference type="Proteomes" id="UP000301870"/>
    </source>
</evidence>
<gene>
    <name evidence="3" type="primary">LOC111349940</name>
</gene>
<feature type="compositionally biased region" description="Basic and acidic residues" evidence="1">
    <location>
        <begin position="1191"/>
        <end position="1202"/>
    </location>
</feature>
<evidence type="ECO:0000313" key="3">
    <source>
        <dbReference type="RefSeq" id="XP_022817069.1"/>
    </source>
</evidence>
<name>A0A9J7DVI0_SPOLT</name>
<dbReference type="KEGG" id="sliu:111349940"/>
<sequence>MMSPNKGVAGIDFGPSFRELNSLDEAQSKMSGDVDWNSVLDADKNSELQSSDKLREFYKKLVQTDAKIKNLKHINQVEMHYLDDDLQKTPDKSKRSLKLYHYPKKLHFIRHRRSLLNKNNDSPYVKKRAMNRSRLKRFSNESEEPTGFVIEKKKLLVQYKPAGRKKIAVKKCSHAPKDLHIHEHQLKHPFYKNTQRLDELLDRFLNKNLPEIMSDPFGLDVLFKQSPNKACKHPKPHKNVNIIGKEPRIDQIPKPNQKMKMAKEEKMESPSDLFKMLRPESTTQYEKDFYHHEAQLIGKEKMKIVTASPNDFEVLLSVSTIMNPDMKRTKAEKVAGHGDKSQILGKIPNLRRLMQLEDEEDDTLGYEDFKEVLRDDMENHDEMDKSVDRKKRSDDKPQLPTEKPIKYNPPGVHNPNWKGPMPLYPDELNSMVKHGSSDTTKDLKNKDSQIKDLNLKRKGRDVSDVEYVEDYLKNKYDKLVEMAQAYSDYGVLDGKKDTRNEKNSDETATDRRIKLSAEDNVYGPNLLARLRSGRLPEAMTREGSIRRQRDVSDNASSDNASTDNASTDNIEQSDIVTNTMFFTSPFSFSPVGTYNPYSDGFRFQVKTPNKTRDEEVSLFNIFSKHLQFKAKTKANTLRQTQTTITPKYSYPDLDLVKANKIGKHNSSTTEVTTAPIAEDTDPDAGVVFALTKNKRTLLSTNFEVTENFDAVETTANQETAENNIDNFVKDLDIKSNSAANKKALAHYIEVMRQKNIKIFSTAHPDYIKIGTPSSANEVSSFVTANASLKPISSPIDDNPIIDTVVTINRTEIKMDENTGSNYLGKIMLTVENPDFGVEHINLMFEVPLIINFNEEPLMLFNDSVGFPDTDNQFDAFPEAIVKPNETESQPIEPDFVIDLKNRTIVKRSKAFSNLTATWVDYNVTETPETTTPMTVNSNRYSNMNISLLTHRSLNSSFDSDNMTLSDFFAMVSDWFKVLEDLKETKPRQNSMSDINDMLKTANTSTEPNVTTTDTAYHLYDDNSDNSGHIGNIGGYKSRVLLSVDENPVNVTEKNVEATSNLTTLDINITGGNVTNSTSPSTPFLNLNNNITIKQKANIETKAPQGDKKKKLKVKAIFKRNAEDSNLIFWNDIYDDEYGVQADNLDNSVRDKHSVKDNDFIQRSGRWVHEKIRKFAENLKMNPRIYNSPIDHPGDTEPKERVPRSVNNNEVGSYPKNVYEKIYKNRVGRQETDNKDDDDLDADQKSIFLALTANMRDVCRKAAKAVQQTRNMDSPTEKGKPSNSAKSSDSREGSVASALMQQLVRLLTDLVDYQVQQKTCSKLPSDLQNFLEWLTYPKEEALEAQPESLIYKPPYQDEDQMEPMQEMQTESGDDLFASVSKKYEDDHDIDVKQMNRVNAMDVRAHYMDCIHSLQELMDQYDDMSDEDKSKMMGVKSYLDNQLRYLNKQMNGYDLYSLLEKQNMVRLKRDTDEKKKKHPKRRRLRRKLNKFIKSFGKKHTRTTASFYDAVQVTDIKRVTVKNDERVMATVDKNDKLAKRNLKDVYYKAVADAKKHATATKNVHKNSEMTHEPSTVKMQK</sequence>
<dbReference type="OrthoDB" id="8035982at2759"/>
<feature type="region of interest" description="Disordered" evidence="1">
    <location>
        <begin position="1261"/>
        <end position="1293"/>
    </location>
</feature>
<feature type="compositionally biased region" description="Basic and acidic residues" evidence="1">
    <location>
        <begin position="539"/>
        <end position="552"/>
    </location>
</feature>
<evidence type="ECO:0000256" key="1">
    <source>
        <dbReference type="SAM" id="MobiDB-lite"/>
    </source>
</evidence>
<feature type="region of interest" description="Disordered" evidence="1">
    <location>
        <begin position="1183"/>
        <end position="1216"/>
    </location>
</feature>
<feature type="compositionally biased region" description="Basic and acidic residues" evidence="1">
    <location>
        <begin position="375"/>
        <end position="397"/>
    </location>
</feature>
<dbReference type="GeneID" id="111349940"/>
<feature type="compositionally biased region" description="Low complexity" evidence="1">
    <location>
        <begin position="553"/>
        <end position="569"/>
    </location>
</feature>
<feature type="region of interest" description="Disordered" evidence="1">
    <location>
        <begin position="492"/>
        <end position="512"/>
    </location>
</feature>
<keyword evidence="2" id="KW-1185">Reference proteome</keyword>
<dbReference type="Proteomes" id="UP000301870">
    <property type="component" value="Chromosome 10"/>
</dbReference>
<dbReference type="RefSeq" id="XP_022817069.1">
    <property type="nucleotide sequence ID" value="XM_022961301.1"/>
</dbReference>
<feature type="region of interest" description="Disordered" evidence="1">
    <location>
        <begin position="375"/>
        <end position="418"/>
    </location>
</feature>
<feature type="compositionally biased region" description="Basic and acidic residues" evidence="1">
    <location>
        <begin position="493"/>
        <end position="512"/>
    </location>
</feature>
<protein>
    <submittedName>
        <fullName evidence="3">Uncharacterized protein LOC111349940</fullName>
    </submittedName>
</protein>
<feature type="region of interest" description="Disordered" evidence="1">
    <location>
        <begin position="538"/>
        <end position="570"/>
    </location>
</feature>